<accession>A0A7I8L1C3</accession>
<dbReference type="Gene3D" id="2.40.50.140">
    <property type="entry name" value="Nucleic acid-binding proteins"/>
    <property type="match status" value="1"/>
</dbReference>
<gene>
    <name evidence="3" type="ORF">SI8410_10014064</name>
</gene>
<dbReference type="InterPro" id="IPR003029">
    <property type="entry name" value="S1_domain"/>
</dbReference>
<organism evidence="3 4">
    <name type="scientific">Spirodela intermedia</name>
    <name type="common">Intermediate duckweed</name>
    <dbReference type="NCBI Taxonomy" id="51605"/>
    <lineage>
        <taxon>Eukaryota</taxon>
        <taxon>Viridiplantae</taxon>
        <taxon>Streptophyta</taxon>
        <taxon>Embryophyta</taxon>
        <taxon>Tracheophyta</taxon>
        <taxon>Spermatophyta</taxon>
        <taxon>Magnoliopsida</taxon>
        <taxon>Liliopsida</taxon>
        <taxon>Araceae</taxon>
        <taxon>Lemnoideae</taxon>
        <taxon>Spirodela</taxon>
    </lineage>
</organism>
<reference evidence="3" key="1">
    <citation type="submission" date="2020-02" db="EMBL/GenBank/DDBJ databases">
        <authorList>
            <person name="Scholz U."/>
            <person name="Mascher M."/>
            <person name="Fiebig A."/>
        </authorList>
    </citation>
    <scope>NUCLEOTIDE SEQUENCE</scope>
</reference>
<evidence type="ECO:0000313" key="4">
    <source>
        <dbReference type="Proteomes" id="UP000663760"/>
    </source>
</evidence>
<feature type="compositionally biased region" description="Basic and acidic residues" evidence="1">
    <location>
        <begin position="155"/>
        <end position="167"/>
    </location>
</feature>
<proteinExistence type="predicted"/>
<dbReference type="EMBL" id="LR746273">
    <property type="protein sequence ID" value="CAA7403386.1"/>
    <property type="molecule type" value="Genomic_DNA"/>
</dbReference>
<evidence type="ECO:0000259" key="2">
    <source>
        <dbReference type="PROSITE" id="PS50126"/>
    </source>
</evidence>
<feature type="compositionally biased region" description="Polar residues" evidence="1">
    <location>
        <begin position="261"/>
        <end position="284"/>
    </location>
</feature>
<dbReference type="OrthoDB" id="1899990at2759"/>
<dbReference type="AlphaFoldDB" id="A0A7I8L1C3"/>
<dbReference type="PANTHER" id="PTHR47600:SF1">
    <property type="entry name" value="NUCLEIC ACID-BINDING, OB-FOLD-LIKE PROTEIN"/>
    <property type="match status" value="1"/>
</dbReference>
<feature type="compositionally biased region" description="Basic and acidic residues" evidence="1">
    <location>
        <begin position="180"/>
        <end position="191"/>
    </location>
</feature>
<dbReference type="Pfam" id="PF00575">
    <property type="entry name" value="S1"/>
    <property type="match status" value="1"/>
</dbReference>
<feature type="region of interest" description="Disordered" evidence="1">
    <location>
        <begin position="242"/>
        <end position="302"/>
    </location>
</feature>
<evidence type="ECO:0000256" key="1">
    <source>
        <dbReference type="SAM" id="MobiDB-lite"/>
    </source>
</evidence>
<sequence>MDGFSTASSASGGRFITLLPSTTSRKKENNWCLPGRRSRSSLVCLANRDGGGKPEFDKWDQMELKFGRLLGEDPKLTLAKIMGRKANPDASYLEIEKSFLKKKGQIDYGEELTSDAAGAKFKATGESPRSPSSLPAPTPPRRSVDDNRLNLLRPAMDKKMKAAKASEKPIPASLPQSSKPVERTANKDDTSKVTLRKPAPLQGDDIELEKPSKFRIKPNLALTMKKGPSDSLSDVTLLKKPEVVKISPIPPDQGGLPPSDSFRSSSNEAATNVDTFLSSPTSAPKPSMPAKNDAVESAPESLNFSDGTATVGMIDDEDVNVQLSPEGDDASDIGLTSGVNDESAAPQVALHGKPQRLDPPVKETSDLVKADPVNLDYKDHDVADIEPLPSVKQEVSFGSLIGFLPYRNIGAKWKFLAFESWLRKKGLDPSLYRQKLSIMGSYEVQKKSFVESNDNLMEGYRETDKLTPDMKFEELLDIYDQEKIKFLSSFIGQVIRVSVVLVDQKSRKLIFSGRPKEKEEMVERKRSLMAKLSIGDVVKCCVKKITYFGIFVEVEGVPALIHQSEISWDGTLDPSSFFQIGEIVDAKVHQLDYALERITLTLKEIMPDPLNEALESVVGDHTSLGGAVEIEQEEAEWADVESLIEELEKIDGVVGVSKGRFFLSPGLTPTFQVYMASMYDNQYKLLARYGNKVQEVLVQSSMDKEQMKAAILACTNRVE</sequence>
<name>A0A7I8L1C3_SPIIN</name>
<keyword evidence="4" id="KW-1185">Reference proteome</keyword>
<dbReference type="SMART" id="SM00316">
    <property type="entry name" value="S1"/>
    <property type="match status" value="1"/>
</dbReference>
<feature type="region of interest" description="Disordered" evidence="1">
    <location>
        <begin position="117"/>
        <end position="213"/>
    </location>
</feature>
<protein>
    <recommendedName>
        <fullName evidence="2">S1 motif domain-containing protein</fullName>
    </recommendedName>
</protein>
<dbReference type="PANTHER" id="PTHR47600">
    <property type="entry name" value="NUCLEIC ACID-BINDING, OB-FOLD-LIKE PROTEIN"/>
    <property type="match status" value="1"/>
</dbReference>
<dbReference type="GO" id="GO:0003676">
    <property type="term" value="F:nucleic acid binding"/>
    <property type="evidence" value="ECO:0007669"/>
    <property type="project" value="InterPro"/>
</dbReference>
<evidence type="ECO:0000313" key="3">
    <source>
        <dbReference type="EMBL" id="CAA7403386.1"/>
    </source>
</evidence>
<dbReference type="InterPro" id="IPR012340">
    <property type="entry name" value="NA-bd_OB-fold"/>
</dbReference>
<dbReference type="Proteomes" id="UP000663760">
    <property type="component" value="Chromosome 10"/>
</dbReference>
<dbReference type="SUPFAM" id="SSF50249">
    <property type="entry name" value="Nucleic acid-binding proteins"/>
    <property type="match status" value="1"/>
</dbReference>
<dbReference type="PROSITE" id="PS50126">
    <property type="entry name" value="S1"/>
    <property type="match status" value="1"/>
</dbReference>
<feature type="domain" description="S1 motif" evidence="2">
    <location>
        <begin position="535"/>
        <end position="603"/>
    </location>
</feature>